<proteinExistence type="predicted"/>
<dbReference type="SUPFAM" id="SSF103473">
    <property type="entry name" value="MFS general substrate transporter"/>
    <property type="match status" value="1"/>
</dbReference>
<dbReference type="GO" id="GO:0016020">
    <property type="term" value="C:membrane"/>
    <property type="evidence" value="ECO:0007669"/>
    <property type="project" value="UniProtKB-SubCell"/>
</dbReference>
<dbReference type="OrthoDB" id="5296287at2759"/>
<comment type="subcellular location">
    <subcellularLocation>
        <location evidence="1">Membrane</location>
        <topology evidence="1">Multi-pass membrane protein</topology>
    </subcellularLocation>
</comment>
<dbReference type="EMBL" id="SRPY01001052">
    <property type="protein sequence ID" value="KAG5914898.1"/>
    <property type="molecule type" value="Genomic_DNA"/>
</dbReference>
<evidence type="ECO:0000256" key="4">
    <source>
        <dbReference type="ARBA" id="ARBA00023136"/>
    </source>
</evidence>
<evidence type="ECO:0000313" key="7">
    <source>
        <dbReference type="EMBL" id="KAG5914898.1"/>
    </source>
</evidence>
<evidence type="ECO:0000256" key="3">
    <source>
        <dbReference type="ARBA" id="ARBA00022989"/>
    </source>
</evidence>
<keyword evidence="8" id="KW-1185">Reference proteome</keyword>
<dbReference type="PANTHER" id="PTHR48022:SF8">
    <property type="entry name" value="MAJOR FACILITATOR SUPERFAMILY (MFS) PROFILE DOMAIN-CONTAINING PROTEIN-RELATED"/>
    <property type="match status" value="1"/>
</dbReference>
<accession>A0A8K0J0S8</accession>
<feature type="region of interest" description="Disordered" evidence="5">
    <location>
        <begin position="164"/>
        <end position="183"/>
    </location>
</feature>
<keyword evidence="3 6" id="KW-1133">Transmembrane helix</keyword>
<organism evidence="7 8">
    <name type="scientific">Claviceps africana</name>
    <dbReference type="NCBI Taxonomy" id="83212"/>
    <lineage>
        <taxon>Eukaryota</taxon>
        <taxon>Fungi</taxon>
        <taxon>Dikarya</taxon>
        <taxon>Ascomycota</taxon>
        <taxon>Pezizomycotina</taxon>
        <taxon>Sordariomycetes</taxon>
        <taxon>Hypocreomycetidae</taxon>
        <taxon>Hypocreales</taxon>
        <taxon>Clavicipitaceae</taxon>
        <taxon>Claviceps</taxon>
    </lineage>
</organism>
<dbReference type="InterPro" id="IPR036259">
    <property type="entry name" value="MFS_trans_sf"/>
</dbReference>
<evidence type="ECO:0000256" key="2">
    <source>
        <dbReference type="ARBA" id="ARBA00022692"/>
    </source>
</evidence>
<feature type="transmembrane region" description="Helical" evidence="6">
    <location>
        <begin position="123"/>
        <end position="145"/>
    </location>
</feature>
<keyword evidence="4 6" id="KW-0472">Membrane</keyword>
<keyword evidence="2 6" id="KW-0812">Transmembrane</keyword>
<evidence type="ECO:0000256" key="1">
    <source>
        <dbReference type="ARBA" id="ARBA00004141"/>
    </source>
</evidence>
<dbReference type="Pfam" id="PF00083">
    <property type="entry name" value="Sugar_tr"/>
    <property type="match status" value="1"/>
</dbReference>
<reference evidence="7" key="1">
    <citation type="journal article" date="2020" name="bioRxiv">
        <title>Whole genome comparisons of ergot fungi reveals the divergence and evolution of species within the genus Claviceps are the result of varying mechanisms driving genome evolution and host range expansion.</title>
        <authorList>
            <person name="Wyka S.A."/>
            <person name="Mondo S.J."/>
            <person name="Liu M."/>
            <person name="Dettman J."/>
            <person name="Nalam V."/>
            <person name="Broders K.D."/>
        </authorList>
    </citation>
    <scope>NUCLEOTIDE SEQUENCE</scope>
    <source>
        <strain evidence="7">CCC 489</strain>
    </source>
</reference>
<dbReference type="InterPro" id="IPR005828">
    <property type="entry name" value="MFS_sugar_transport-like"/>
</dbReference>
<comment type="caution">
    <text evidence="7">The sequence shown here is derived from an EMBL/GenBank/DDBJ whole genome shotgun (WGS) entry which is preliminary data.</text>
</comment>
<feature type="compositionally biased region" description="Low complexity" evidence="5">
    <location>
        <begin position="164"/>
        <end position="177"/>
    </location>
</feature>
<dbReference type="InterPro" id="IPR050360">
    <property type="entry name" value="MFS_Sugar_Transporters"/>
</dbReference>
<dbReference type="AlphaFoldDB" id="A0A8K0J0S8"/>
<protein>
    <submittedName>
        <fullName evidence="7">Uncharacterized protein</fullName>
    </submittedName>
</protein>
<evidence type="ECO:0000256" key="5">
    <source>
        <dbReference type="SAM" id="MobiDB-lite"/>
    </source>
</evidence>
<dbReference type="Gene3D" id="1.20.1250.20">
    <property type="entry name" value="MFS general substrate transporter like domains"/>
    <property type="match status" value="1"/>
</dbReference>
<evidence type="ECO:0000256" key="6">
    <source>
        <dbReference type="SAM" id="Phobius"/>
    </source>
</evidence>
<dbReference type="GO" id="GO:0005351">
    <property type="term" value="F:carbohydrate:proton symporter activity"/>
    <property type="evidence" value="ECO:0007669"/>
    <property type="project" value="TreeGrafter"/>
</dbReference>
<sequence>MAGIIFVLMFAQSESPRFLVKQGKSHEATHALARLRQQPAGSEYVVREIYAIQAALDHELEATSSLGWAGKLREMFLVKSNLYRVYMATMVQLLSQWSGAGSVTLYAVDLFKLLGIRGAQQGLLITAVFGIVKLISALVCALFLVDVVGRKRALLTGITLQAAPSRTSSSPHRTSPPAVAPLP</sequence>
<evidence type="ECO:0000313" key="8">
    <source>
        <dbReference type="Proteomes" id="UP000811619"/>
    </source>
</evidence>
<gene>
    <name evidence="7" type="ORF">E4U42_000266</name>
</gene>
<name>A0A8K0J0S8_9HYPO</name>
<dbReference type="Proteomes" id="UP000811619">
    <property type="component" value="Unassembled WGS sequence"/>
</dbReference>
<dbReference type="PANTHER" id="PTHR48022">
    <property type="entry name" value="PLASTIDIC GLUCOSE TRANSPORTER 4"/>
    <property type="match status" value="1"/>
</dbReference>